<protein>
    <submittedName>
        <fullName evidence="2">Uncharacterized protein</fullName>
    </submittedName>
</protein>
<evidence type="ECO:0000313" key="3">
    <source>
        <dbReference type="Proteomes" id="UP000662888"/>
    </source>
</evidence>
<organism evidence="2 3">
    <name type="scientific">Massilia antarctica</name>
    <dbReference type="NCBI Taxonomy" id="2765360"/>
    <lineage>
        <taxon>Bacteria</taxon>
        <taxon>Pseudomonadati</taxon>
        <taxon>Pseudomonadota</taxon>
        <taxon>Betaproteobacteria</taxon>
        <taxon>Burkholderiales</taxon>
        <taxon>Oxalobacteraceae</taxon>
        <taxon>Telluria group</taxon>
        <taxon>Massilia</taxon>
    </lineage>
</organism>
<feature type="transmembrane region" description="Helical" evidence="1">
    <location>
        <begin position="41"/>
        <end position="61"/>
    </location>
</feature>
<dbReference type="Proteomes" id="UP000662888">
    <property type="component" value="Chromosome"/>
</dbReference>
<evidence type="ECO:0000313" key="2">
    <source>
        <dbReference type="EMBL" id="QPI48450.1"/>
    </source>
</evidence>
<accession>A0AA48W9G7</accession>
<keyword evidence="1" id="KW-0812">Transmembrane</keyword>
<dbReference type="EMBL" id="CP065053">
    <property type="protein sequence ID" value="QPI48450.1"/>
    <property type="molecule type" value="Genomic_DNA"/>
</dbReference>
<feature type="transmembrane region" description="Helical" evidence="1">
    <location>
        <begin position="12"/>
        <end position="35"/>
    </location>
</feature>
<dbReference type="RefSeq" id="WP_206088070.1">
    <property type="nucleotide sequence ID" value="NZ_CP065053.1"/>
</dbReference>
<name>A0AA48W9G7_9BURK</name>
<sequence>MQAFLASERRFLLRVKAEAVVMLVAGAVMCGAIVVWDPSSWLLWSFGIFIALYSAAHAWVYRLSPECFSLEAETKRMEKARSRLSAFNDRADYEWLSAKIEFNQETIASLAHFMAERER</sequence>
<keyword evidence="3" id="KW-1185">Reference proteome</keyword>
<reference evidence="2 3" key="1">
    <citation type="submission" date="2020-11" db="EMBL/GenBank/DDBJ databases">
        <authorList>
            <person name="Sun Q."/>
        </authorList>
    </citation>
    <scope>NUCLEOTIDE SEQUENCE [LARGE SCALE GENOMIC DNA]</scope>
    <source>
        <strain evidence="2 3">P8398</strain>
    </source>
</reference>
<keyword evidence="1" id="KW-0472">Membrane</keyword>
<proteinExistence type="predicted"/>
<keyword evidence="1" id="KW-1133">Transmembrane helix</keyword>
<gene>
    <name evidence="2" type="ORF">IV454_23380</name>
</gene>
<evidence type="ECO:0000256" key="1">
    <source>
        <dbReference type="SAM" id="Phobius"/>
    </source>
</evidence>